<dbReference type="EMBL" id="JAVRRD010000016">
    <property type="protein sequence ID" value="KAK5050805.1"/>
    <property type="molecule type" value="Genomic_DNA"/>
</dbReference>
<feature type="region of interest" description="Disordered" evidence="5">
    <location>
        <begin position="42"/>
        <end position="69"/>
    </location>
</feature>
<feature type="compositionally biased region" description="Basic residues" evidence="5">
    <location>
        <begin position="204"/>
        <end position="216"/>
    </location>
</feature>
<evidence type="ECO:0000313" key="6">
    <source>
        <dbReference type="EMBL" id="KAK5050805.1"/>
    </source>
</evidence>
<evidence type="ECO:0008006" key="8">
    <source>
        <dbReference type="Google" id="ProtNLM"/>
    </source>
</evidence>
<reference evidence="6 7" key="1">
    <citation type="submission" date="2023-08" db="EMBL/GenBank/DDBJ databases">
        <title>Black Yeasts Isolated from many extreme environments.</title>
        <authorList>
            <person name="Coleine C."/>
            <person name="Stajich J.E."/>
            <person name="Selbmann L."/>
        </authorList>
    </citation>
    <scope>NUCLEOTIDE SEQUENCE [LARGE SCALE GENOMIC DNA]</scope>
    <source>
        <strain evidence="6 7">CCFEE 5792</strain>
    </source>
</reference>
<dbReference type="PANTHER" id="PTHR14577">
    <property type="entry name" value="NUCLEOLAR PROTEIN 12"/>
    <property type="match status" value="1"/>
</dbReference>
<keyword evidence="4" id="KW-0539">Nucleus</keyword>
<gene>
    <name evidence="6" type="ORF">LTR84_003364</name>
</gene>
<dbReference type="GO" id="GO:0005730">
    <property type="term" value="C:nucleolus"/>
    <property type="evidence" value="ECO:0007669"/>
    <property type="project" value="UniProtKB-SubCell"/>
</dbReference>
<keyword evidence="3" id="KW-0175">Coiled coil</keyword>
<protein>
    <recommendedName>
        <fullName evidence="8">Ribosomal RNA-processing protein 17</fullName>
    </recommendedName>
</protein>
<dbReference type="RefSeq" id="XP_064705305.1">
    <property type="nucleotide sequence ID" value="XM_064846952.1"/>
</dbReference>
<evidence type="ECO:0000256" key="4">
    <source>
        <dbReference type="ARBA" id="ARBA00023242"/>
    </source>
</evidence>
<dbReference type="Pfam" id="PF09805">
    <property type="entry name" value="Nop25"/>
    <property type="match status" value="1"/>
</dbReference>
<evidence type="ECO:0000256" key="2">
    <source>
        <dbReference type="ARBA" id="ARBA00007175"/>
    </source>
</evidence>
<dbReference type="AlphaFoldDB" id="A0AAV9N6N6"/>
<feature type="region of interest" description="Disordered" evidence="5">
    <location>
        <begin position="83"/>
        <end position="216"/>
    </location>
</feature>
<organism evidence="6 7">
    <name type="scientific">Exophiala bonariae</name>
    <dbReference type="NCBI Taxonomy" id="1690606"/>
    <lineage>
        <taxon>Eukaryota</taxon>
        <taxon>Fungi</taxon>
        <taxon>Dikarya</taxon>
        <taxon>Ascomycota</taxon>
        <taxon>Pezizomycotina</taxon>
        <taxon>Eurotiomycetes</taxon>
        <taxon>Chaetothyriomycetidae</taxon>
        <taxon>Chaetothyriales</taxon>
        <taxon>Herpotrichiellaceae</taxon>
        <taxon>Exophiala</taxon>
    </lineage>
</organism>
<proteinExistence type="inferred from homology"/>
<feature type="compositionally biased region" description="Basic and acidic residues" evidence="5">
    <location>
        <begin position="110"/>
        <end position="123"/>
    </location>
</feature>
<evidence type="ECO:0000256" key="3">
    <source>
        <dbReference type="ARBA" id="ARBA00023054"/>
    </source>
</evidence>
<feature type="compositionally biased region" description="Basic and acidic residues" evidence="5">
    <location>
        <begin position="187"/>
        <end position="203"/>
    </location>
</feature>
<comment type="similarity">
    <text evidence="2">Belongs to the RRP17 family.</text>
</comment>
<name>A0AAV9N6N6_9EURO</name>
<evidence type="ECO:0000256" key="1">
    <source>
        <dbReference type="ARBA" id="ARBA00004604"/>
    </source>
</evidence>
<dbReference type="GO" id="GO:0019843">
    <property type="term" value="F:rRNA binding"/>
    <property type="evidence" value="ECO:0007669"/>
    <property type="project" value="TreeGrafter"/>
</dbReference>
<comment type="caution">
    <text evidence="6">The sequence shown here is derived from an EMBL/GenBank/DDBJ whole genome shotgun (WGS) entry which is preliminary data.</text>
</comment>
<feature type="compositionally biased region" description="Basic and acidic residues" evidence="5">
    <location>
        <begin position="132"/>
        <end position="178"/>
    </location>
</feature>
<evidence type="ECO:0000313" key="7">
    <source>
        <dbReference type="Proteomes" id="UP001358417"/>
    </source>
</evidence>
<dbReference type="PANTHER" id="PTHR14577:SF0">
    <property type="entry name" value="NUCLEOLAR PROTEIN 12"/>
    <property type="match status" value="1"/>
</dbReference>
<keyword evidence="7" id="KW-1185">Reference proteome</keyword>
<sequence>MPPATKRRKIEPTAVEEITFDLTARHEYLTGFHKRKVQRAKQAQEAAEKRAKAEKVEHRKQIREERKADLERHVREVNALLAPATAALDNGDDEGSESAWSGIEDLEPPPIDHEAEYIDEDKYTTVTVEAMDVSRDGLFKAEQEDAKGDEEGSADRPAELTTEQKRKWTKDKPKDGAHKVKKKKRNFRYESKAERKATRSKERSKNHKQARERKSG</sequence>
<comment type="subcellular location">
    <subcellularLocation>
        <location evidence="1">Nucleus</location>
        <location evidence="1">Nucleolus</location>
    </subcellularLocation>
</comment>
<dbReference type="InterPro" id="IPR019186">
    <property type="entry name" value="Nucleolar_protein_12"/>
</dbReference>
<evidence type="ECO:0000256" key="5">
    <source>
        <dbReference type="SAM" id="MobiDB-lite"/>
    </source>
</evidence>
<feature type="compositionally biased region" description="Basic and acidic residues" evidence="5">
    <location>
        <begin position="46"/>
        <end position="69"/>
    </location>
</feature>
<dbReference type="GeneID" id="89971551"/>
<dbReference type="Proteomes" id="UP001358417">
    <property type="component" value="Unassembled WGS sequence"/>
</dbReference>
<accession>A0AAV9N6N6</accession>